<dbReference type="EMBL" id="LIAE01010760">
    <property type="protein sequence ID" value="PAV55666.1"/>
    <property type="molecule type" value="Genomic_DNA"/>
</dbReference>
<evidence type="ECO:0000256" key="1">
    <source>
        <dbReference type="SAM" id="MobiDB-lite"/>
    </source>
</evidence>
<reference evidence="2 3" key="1">
    <citation type="journal article" date="2017" name="Curr. Biol.">
        <title>Genome architecture and evolution of a unichromosomal asexual nematode.</title>
        <authorList>
            <person name="Fradin H."/>
            <person name="Zegar C."/>
            <person name="Gutwein M."/>
            <person name="Lucas J."/>
            <person name="Kovtun M."/>
            <person name="Corcoran D."/>
            <person name="Baugh L.R."/>
            <person name="Kiontke K."/>
            <person name="Gunsalus K."/>
            <person name="Fitch D.H."/>
            <person name="Piano F."/>
        </authorList>
    </citation>
    <scope>NUCLEOTIDE SEQUENCE [LARGE SCALE GENOMIC DNA]</scope>
    <source>
        <strain evidence="2">PF1309</strain>
    </source>
</reference>
<dbReference type="Proteomes" id="UP000218231">
    <property type="component" value="Unassembled WGS sequence"/>
</dbReference>
<accession>A0A2A2J1L1</accession>
<feature type="region of interest" description="Disordered" evidence="1">
    <location>
        <begin position="247"/>
        <end position="268"/>
    </location>
</feature>
<gene>
    <name evidence="2" type="ORF">WR25_01523</name>
</gene>
<keyword evidence="3" id="KW-1185">Reference proteome</keyword>
<organism evidence="2 3">
    <name type="scientific">Diploscapter pachys</name>
    <dbReference type="NCBI Taxonomy" id="2018661"/>
    <lineage>
        <taxon>Eukaryota</taxon>
        <taxon>Metazoa</taxon>
        <taxon>Ecdysozoa</taxon>
        <taxon>Nematoda</taxon>
        <taxon>Chromadorea</taxon>
        <taxon>Rhabditida</taxon>
        <taxon>Rhabditina</taxon>
        <taxon>Rhabditomorpha</taxon>
        <taxon>Rhabditoidea</taxon>
        <taxon>Rhabditidae</taxon>
        <taxon>Diploscapter</taxon>
    </lineage>
</organism>
<evidence type="ECO:0000313" key="2">
    <source>
        <dbReference type="EMBL" id="PAV55666.1"/>
    </source>
</evidence>
<dbReference type="InterPro" id="IPR011993">
    <property type="entry name" value="PH-like_dom_sf"/>
</dbReference>
<name>A0A2A2J1L1_9BILA</name>
<evidence type="ECO:0000313" key="3">
    <source>
        <dbReference type="Proteomes" id="UP000218231"/>
    </source>
</evidence>
<proteinExistence type="predicted"/>
<dbReference type="OrthoDB" id="5798238at2759"/>
<comment type="caution">
    <text evidence="2">The sequence shown here is derived from an EMBL/GenBank/DDBJ whole genome shotgun (WGS) entry which is preliminary data.</text>
</comment>
<dbReference type="Gene3D" id="2.30.29.30">
    <property type="entry name" value="Pleckstrin-homology domain (PH domain)/Phosphotyrosine-binding domain (PTB)"/>
    <property type="match status" value="1"/>
</dbReference>
<dbReference type="AlphaFoldDB" id="A0A2A2J1L1"/>
<protein>
    <submittedName>
        <fullName evidence="2">Uncharacterized protein</fullName>
    </submittedName>
</protein>
<feature type="compositionally biased region" description="Low complexity" evidence="1">
    <location>
        <begin position="251"/>
        <end position="263"/>
    </location>
</feature>
<sequence length="355" mass="40348">MEPVLVVKLRIFQEKLILKKWKDYIASIYEDNSFGKARIELFLSEAKRKEGEAEKTVILDQCISMKPVQESYAVRLRMRDGSSLLISTDDIQRLVYVLSSICFPRKVAVITGSPTPPSNDEKDGEEEFEFDEEYPAIYLLFNNDRGAIAEGNATLTPTSEELKIRRGTRSAYAIPYSHITWIASGENCLGFEASGNGTFEFLCYDPQRVVHHIRQFVKFSCDFTPVSCKTINKYTRTFHMKHCMSHKGQDSTLGSSTASTSSTRQIEDTEDDLHIHKASVNCFRSSMRRQKSRSDFEQNANADFQLYSPSKPGLKPSIVTSPSSGISLRDLSETTRLMDKKPYRRSYAMIDSIQD</sequence>
<dbReference type="STRING" id="2018661.A0A2A2J1L1"/>